<evidence type="ECO:0000313" key="1">
    <source>
        <dbReference type="Proteomes" id="UP000095283"/>
    </source>
</evidence>
<dbReference type="Proteomes" id="UP000095283">
    <property type="component" value="Unplaced"/>
</dbReference>
<dbReference type="WBParaSite" id="Hba_08136">
    <property type="protein sequence ID" value="Hba_08136"/>
    <property type="gene ID" value="Hba_08136"/>
</dbReference>
<reference evidence="2" key="1">
    <citation type="submission" date="2016-11" db="UniProtKB">
        <authorList>
            <consortium name="WormBaseParasite"/>
        </authorList>
    </citation>
    <scope>IDENTIFICATION</scope>
</reference>
<accession>A0A1I7WSJ4</accession>
<keyword evidence="1" id="KW-1185">Reference proteome</keyword>
<sequence length="204" mass="22436">MASLCIRGGLNSAIGLPQSALVIIGKNKYLKQTRFEGPLAEKFGNLLDEAGWQRALELVPISGSLPLVFNQARGINTLNVVLYAEYAHVLASVAAVARSFPLYSLKTKQDDKLDLIELEVVVTDGKELREVDVSFLSHLVHSIRETGRLIDMPANYLTTNALVLEALKVAKGVGAQSIVIQVYTSTYFIGHLSENIKLMIIYFF</sequence>
<dbReference type="AlphaFoldDB" id="A0A1I7WSJ4"/>
<organism evidence="1 2">
    <name type="scientific">Heterorhabditis bacteriophora</name>
    <name type="common">Entomopathogenic nematode worm</name>
    <dbReference type="NCBI Taxonomy" id="37862"/>
    <lineage>
        <taxon>Eukaryota</taxon>
        <taxon>Metazoa</taxon>
        <taxon>Ecdysozoa</taxon>
        <taxon>Nematoda</taxon>
        <taxon>Chromadorea</taxon>
        <taxon>Rhabditida</taxon>
        <taxon>Rhabditina</taxon>
        <taxon>Rhabditomorpha</taxon>
        <taxon>Strongyloidea</taxon>
        <taxon>Heterorhabditidae</taxon>
        <taxon>Heterorhabditis</taxon>
    </lineage>
</organism>
<evidence type="ECO:0000313" key="2">
    <source>
        <dbReference type="WBParaSite" id="Hba_08136"/>
    </source>
</evidence>
<proteinExistence type="predicted"/>
<dbReference type="Gene3D" id="3.40.50.10590">
    <property type="entry name" value="Zn-dependent exopeptidases"/>
    <property type="match status" value="2"/>
</dbReference>
<name>A0A1I7WSJ4_HETBA</name>
<protein>
    <submittedName>
        <fullName evidence="2">Transaldolase</fullName>
    </submittedName>
</protein>